<feature type="domain" description="DNA methylase N-4/N-6" evidence="10">
    <location>
        <begin position="226"/>
        <end position="355"/>
    </location>
</feature>
<proteinExistence type="inferred from homology"/>
<evidence type="ECO:0000256" key="3">
    <source>
        <dbReference type="ARBA" id="ARBA00022603"/>
    </source>
</evidence>
<feature type="domain" description="DNA methylase N-4/N-6" evidence="10">
    <location>
        <begin position="505"/>
        <end position="544"/>
    </location>
</feature>
<keyword evidence="3 11" id="KW-0489">Methyltransferase</keyword>
<feature type="region of interest" description="Disordered" evidence="9">
    <location>
        <begin position="151"/>
        <end position="198"/>
    </location>
</feature>
<dbReference type="InterPro" id="IPR001091">
    <property type="entry name" value="RM_Methyltransferase"/>
</dbReference>
<dbReference type="GO" id="GO:0009307">
    <property type="term" value="P:DNA restriction-modification system"/>
    <property type="evidence" value="ECO:0007669"/>
    <property type="project" value="UniProtKB-KW"/>
</dbReference>
<dbReference type="GeneID" id="56083393"/>
<dbReference type="InterPro" id="IPR002941">
    <property type="entry name" value="DNA_methylase_N4/N6"/>
</dbReference>
<evidence type="ECO:0000256" key="2">
    <source>
        <dbReference type="ARBA" id="ARBA00012185"/>
    </source>
</evidence>
<evidence type="ECO:0000313" key="12">
    <source>
        <dbReference type="Proteomes" id="UP000509346"/>
    </source>
</evidence>
<organism evidence="11 12">
    <name type="scientific">Halosimplex pelagicum</name>
    <dbReference type="NCBI Taxonomy" id="869886"/>
    <lineage>
        <taxon>Archaea</taxon>
        <taxon>Methanobacteriati</taxon>
        <taxon>Methanobacteriota</taxon>
        <taxon>Stenosarchaea group</taxon>
        <taxon>Halobacteria</taxon>
        <taxon>Halobacteriales</taxon>
        <taxon>Haloarculaceae</taxon>
        <taxon>Halosimplex</taxon>
    </lineage>
</organism>
<dbReference type="GO" id="GO:0032259">
    <property type="term" value="P:methylation"/>
    <property type="evidence" value="ECO:0007669"/>
    <property type="project" value="UniProtKB-KW"/>
</dbReference>
<dbReference type="PRINTS" id="PR00508">
    <property type="entry name" value="S21N4MTFRASE"/>
</dbReference>
<reference evidence="11 12" key="1">
    <citation type="submission" date="2020-07" db="EMBL/GenBank/DDBJ databases">
        <title>Halosimplex litoreum sp. nov. and Halosimplex rubrum sp. nov., isolated from different salt environments.</title>
        <authorList>
            <person name="Cui H."/>
        </authorList>
    </citation>
    <scope>NUCLEOTIDE SEQUENCE [LARGE SCALE GENOMIC DNA]</scope>
    <source>
        <strain evidence="11 12">R2</strain>
    </source>
</reference>
<evidence type="ECO:0000256" key="8">
    <source>
        <dbReference type="ARBA" id="ARBA00049120"/>
    </source>
</evidence>
<keyword evidence="12" id="KW-1185">Reference proteome</keyword>
<feature type="region of interest" description="Disordered" evidence="9">
    <location>
        <begin position="550"/>
        <end position="570"/>
    </location>
</feature>
<keyword evidence="6" id="KW-0680">Restriction system</keyword>
<feature type="compositionally biased region" description="Basic and acidic residues" evidence="9">
    <location>
        <begin position="166"/>
        <end position="185"/>
    </location>
</feature>
<name>A0A7D5PCI1_9EURY</name>
<dbReference type="SUPFAM" id="SSF53335">
    <property type="entry name" value="S-adenosyl-L-methionine-dependent methyltransferases"/>
    <property type="match status" value="2"/>
</dbReference>
<dbReference type="GO" id="GO:0003677">
    <property type="term" value="F:DNA binding"/>
    <property type="evidence" value="ECO:0007669"/>
    <property type="project" value="UniProtKB-KW"/>
</dbReference>
<dbReference type="Proteomes" id="UP000509346">
    <property type="component" value="Chromosome"/>
</dbReference>
<keyword evidence="5" id="KW-0949">S-adenosyl-L-methionine</keyword>
<dbReference type="REBASE" id="411838">
    <property type="entry name" value="M.HpeR2ORF12350P"/>
</dbReference>
<dbReference type="InterPro" id="IPR029063">
    <property type="entry name" value="SAM-dependent_MTases_sf"/>
</dbReference>
<dbReference type="EMBL" id="CP058909">
    <property type="protein sequence ID" value="QLH82358.1"/>
    <property type="molecule type" value="Genomic_DNA"/>
</dbReference>
<dbReference type="Gene3D" id="3.40.50.150">
    <property type="entry name" value="Vaccinia Virus protein VP39"/>
    <property type="match status" value="2"/>
</dbReference>
<dbReference type="KEGG" id="hpel:HZS54_12350"/>
<keyword evidence="4 11" id="KW-0808">Transferase</keyword>
<gene>
    <name evidence="11" type="ORF">HZS54_12350</name>
</gene>
<dbReference type="OrthoDB" id="241751at2157"/>
<dbReference type="GO" id="GO:0008170">
    <property type="term" value="F:N-methyltransferase activity"/>
    <property type="evidence" value="ECO:0007669"/>
    <property type="project" value="InterPro"/>
</dbReference>
<evidence type="ECO:0000256" key="7">
    <source>
        <dbReference type="ARBA" id="ARBA00023125"/>
    </source>
</evidence>
<protein>
    <recommendedName>
        <fullName evidence="2">site-specific DNA-methyltransferase (cytosine-N(4)-specific)</fullName>
        <ecNumber evidence="2">2.1.1.113</ecNumber>
    </recommendedName>
</protein>
<dbReference type="InterPro" id="IPR017985">
    <property type="entry name" value="MeTrfase_CN4_CS"/>
</dbReference>
<evidence type="ECO:0000256" key="1">
    <source>
        <dbReference type="ARBA" id="ARBA00010203"/>
    </source>
</evidence>
<evidence type="ECO:0000313" key="11">
    <source>
        <dbReference type="EMBL" id="QLH82358.1"/>
    </source>
</evidence>
<dbReference type="PROSITE" id="PS00093">
    <property type="entry name" value="N4_MTASE"/>
    <property type="match status" value="1"/>
</dbReference>
<dbReference type="EC" id="2.1.1.113" evidence="2"/>
<dbReference type="GO" id="GO:0015667">
    <property type="term" value="F:site-specific DNA-methyltransferase (cytosine-N4-specific) activity"/>
    <property type="evidence" value="ECO:0007669"/>
    <property type="project" value="UniProtKB-EC"/>
</dbReference>
<keyword evidence="7" id="KW-0238">DNA-binding</keyword>
<dbReference type="RefSeq" id="WP_179922826.1">
    <property type="nucleotide sequence ID" value="NZ_CP058909.1"/>
</dbReference>
<comment type="catalytic activity">
    <reaction evidence="8">
        <text>a 2'-deoxycytidine in DNA + S-adenosyl-L-methionine = an N(4)-methyl-2'-deoxycytidine in DNA + S-adenosyl-L-homocysteine + H(+)</text>
        <dbReference type="Rhea" id="RHEA:16857"/>
        <dbReference type="Rhea" id="RHEA-COMP:11369"/>
        <dbReference type="Rhea" id="RHEA-COMP:13674"/>
        <dbReference type="ChEBI" id="CHEBI:15378"/>
        <dbReference type="ChEBI" id="CHEBI:57856"/>
        <dbReference type="ChEBI" id="CHEBI:59789"/>
        <dbReference type="ChEBI" id="CHEBI:85452"/>
        <dbReference type="ChEBI" id="CHEBI:137933"/>
        <dbReference type="EC" id="2.1.1.113"/>
    </reaction>
</comment>
<sequence>MSSANSTSDSIQYRLREDSHLFSEEYLTTGNRETAENYLWPVPVLERHREDMEARVGYSDETIEPGDILEYCGGRFEEYLIVIAILPEPAQYSDFRSLEDSDRILTYSSNAESYRLFTGGGFINKPGDKLDHPTGEYILHKNAASLISASPNIPADVTHPPRPHYGKGEEPSEGVKKNYPHEHPPSKGLTPDRAVAGDTQPINEFTNSITEGDATEILPTIPSNTVHGWITSPPYYQLRDYSESDQLGLEDSIEEYLESLLAVVNQLMRVTRHDGLGVVVVDDVYEGGSLSGIPQRLHREIVKQGYEIVHHSPWAKPNGKPEAVENRYNHTHEHILIIAHEGGKHYFNRQAAEDPGDVFEIAVGGSGVDHDAVYPVELPKQLIQTTIPEKVCPECGSPYEEVFEVLDIRDLDEDRPQAKRALELAERHDLTDEHLEAIRSIGLGHTGQAKRTQDGTGKNRDGVEKLAAEAEDVLGSYAREFTSPQKRSTGFSPSCDCEVDESDAKPGIVLDPFLGSGTTAVAAKRLRRRWVGIELNDDYIATAQSRIGVDVDDPNKLTDEDQGTLSSFCD</sequence>
<dbReference type="Pfam" id="PF01555">
    <property type="entry name" value="N6_N4_Mtase"/>
    <property type="match status" value="2"/>
</dbReference>
<evidence type="ECO:0000256" key="4">
    <source>
        <dbReference type="ARBA" id="ARBA00022679"/>
    </source>
</evidence>
<accession>A0A7D5PCI1</accession>
<dbReference type="AlphaFoldDB" id="A0A7D5PCI1"/>
<comment type="similarity">
    <text evidence="1">Belongs to the N(4)/N(6)-methyltransferase family. N(4) subfamily.</text>
</comment>
<evidence type="ECO:0000259" key="10">
    <source>
        <dbReference type="Pfam" id="PF01555"/>
    </source>
</evidence>
<evidence type="ECO:0000256" key="5">
    <source>
        <dbReference type="ARBA" id="ARBA00022691"/>
    </source>
</evidence>
<evidence type="ECO:0000256" key="6">
    <source>
        <dbReference type="ARBA" id="ARBA00022747"/>
    </source>
</evidence>
<evidence type="ECO:0000256" key="9">
    <source>
        <dbReference type="SAM" id="MobiDB-lite"/>
    </source>
</evidence>